<dbReference type="InterPro" id="IPR021834">
    <property type="entry name" value="DUF3426"/>
</dbReference>
<feature type="transmembrane region" description="Helical" evidence="2">
    <location>
        <begin position="218"/>
        <end position="239"/>
    </location>
</feature>
<dbReference type="Pfam" id="PF11906">
    <property type="entry name" value="DUF3426"/>
    <property type="match status" value="1"/>
</dbReference>
<keyword evidence="2" id="KW-1133">Transmembrane helix</keyword>
<dbReference type="InterPro" id="IPR011723">
    <property type="entry name" value="Znf/thioredoxin_put"/>
</dbReference>
<dbReference type="RefSeq" id="WP_273671474.1">
    <property type="nucleotide sequence ID" value="NZ_JAQQXR010000005.1"/>
</dbReference>
<dbReference type="EMBL" id="JAQQXR010000005">
    <property type="protein sequence ID" value="MDC8758730.1"/>
    <property type="molecule type" value="Genomic_DNA"/>
</dbReference>
<keyword evidence="5" id="KW-1185">Reference proteome</keyword>
<evidence type="ECO:0000259" key="3">
    <source>
        <dbReference type="Pfam" id="PF13719"/>
    </source>
</evidence>
<protein>
    <submittedName>
        <fullName evidence="4">Zinc-ribbon and DUF3426 domain-containing protein</fullName>
    </submittedName>
</protein>
<dbReference type="Pfam" id="PF13719">
    <property type="entry name" value="Zn_ribbon_5"/>
    <property type="match status" value="1"/>
</dbReference>
<feature type="domain" description="Zinc finger/thioredoxin putative" evidence="3">
    <location>
        <begin position="3"/>
        <end position="38"/>
    </location>
</feature>
<accession>A0ABT5K233</accession>
<feature type="compositionally biased region" description="Acidic residues" evidence="1">
    <location>
        <begin position="188"/>
        <end position="201"/>
    </location>
</feature>
<organism evidence="4 5">
    <name type="scientific">Janthinobacterium fluminis</name>
    <dbReference type="NCBI Taxonomy" id="2987524"/>
    <lineage>
        <taxon>Bacteria</taxon>
        <taxon>Pseudomonadati</taxon>
        <taxon>Pseudomonadota</taxon>
        <taxon>Betaproteobacteria</taxon>
        <taxon>Burkholderiales</taxon>
        <taxon>Oxalobacteraceae</taxon>
        <taxon>Janthinobacterium</taxon>
    </lineage>
</organism>
<feature type="region of interest" description="Disordered" evidence="1">
    <location>
        <begin position="153"/>
        <end position="211"/>
    </location>
</feature>
<gene>
    <name evidence="4" type="ORF">OIK44_14190</name>
</gene>
<comment type="caution">
    <text evidence="4">The sequence shown here is derived from an EMBL/GenBank/DDBJ whole genome shotgun (WGS) entry which is preliminary data.</text>
</comment>
<evidence type="ECO:0000313" key="4">
    <source>
        <dbReference type="EMBL" id="MDC8758730.1"/>
    </source>
</evidence>
<evidence type="ECO:0000256" key="2">
    <source>
        <dbReference type="SAM" id="Phobius"/>
    </source>
</evidence>
<sequence length="373" mass="39027">MALATKCPHCNTIFRVAADQLKLRGGIVRCGACQEVFDGNAALLDPAAPAQPVTAIPPAPAMIAPSAADDASDYALDFDISYDPYGTLPDYAQRKSAPAPAAPVTPQPQPVAAAPAPLAEPAMPASPVAAIAPAPAQTTHDVWRKAPIHTAPEEIAAPPVASAAPGAEAAATVEPAASAATESAAETIEAEDVEDTGDAGDEPGFVKQGRRRQRTGKALRVLMAIGLLPLLAALLVQGVGTFRNQLASQVPQLKPALVQICAVLGCRVELPAQIEQLSIEQGELQTLAEQTFSYATVLRNAGNSTQAWPHLELILNDGNDKAVLRRVVAPRDYLPATLDVSKGFPPRSEQAVKLYFELAQLKAAGYHIAIFYP</sequence>
<evidence type="ECO:0000256" key="1">
    <source>
        <dbReference type="SAM" id="MobiDB-lite"/>
    </source>
</evidence>
<keyword evidence="2" id="KW-0472">Membrane</keyword>
<feature type="compositionally biased region" description="Low complexity" evidence="1">
    <location>
        <begin position="153"/>
        <end position="187"/>
    </location>
</feature>
<name>A0ABT5K233_9BURK</name>
<feature type="region of interest" description="Disordered" evidence="1">
    <location>
        <begin position="92"/>
        <end position="114"/>
    </location>
</feature>
<dbReference type="NCBIfam" id="TIGR02098">
    <property type="entry name" value="MJ0042_CXXC"/>
    <property type="match status" value="1"/>
</dbReference>
<dbReference type="Proteomes" id="UP001221208">
    <property type="component" value="Unassembled WGS sequence"/>
</dbReference>
<reference evidence="4 5" key="1">
    <citation type="submission" date="2022-10" db="EMBL/GenBank/DDBJ databases">
        <title>Janthinobacterium sp. hw3 Genome sequencing.</title>
        <authorList>
            <person name="Park S."/>
        </authorList>
    </citation>
    <scope>NUCLEOTIDE SEQUENCE [LARGE SCALE GENOMIC DNA]</scope>
    <source>
        <strain evidence="5">hw3</strain>
    </source>
</reference>
<proteinExistence type="predicted"/>
<feature type="compositionally biased region" description="Pro residues" evidence="1">
    <location>
        <begin position="100"/>
        <end position="109"/>
    </location>
</feature>
<keyword evidence="2" id="KW-0812">Transmembrane</keyword>
<evidence type="ECO:0000313" key="5">
    <source>
        <dbReference type="Proteomes" id="UP001221208"/>
    </source>
</evidence>